<reference evidence="1" key="1">
    <citation type="submission" date="2024-07" db="EMBL/GenBank/DDBJ databases">
        <authorList>
            <person name="Yu S.T."/>
        </authorList>
    </citation>
    <scope>NUCLEOTIDE SEQUENCE</scope>
    <source>
        <strain evidence="1">R39</strain>
    </source>
</reference>
<dbReference type="EMBL" id="CP163441">
    <property type="protein sequence ID" value="XDQ41973.1"/>
    <property type="molecule type" value="Genomic_DNA"/>
</dbReference>
<evidence type="ECO:0000313" key="1">
    <source>
        <dbReference type="EMBL" id="XDQ41973.1"/>
    </source>
</evidence>
<dbReference type="AlphaFoldDB" id="A0AB39QI93"/>
<protein>
    <submittedName>
        <fullName evidence="1">Uncharacterized protein</fullName>
    </submittedName>
</protein>
<organism evidence="1">
    <name type="scientific">Streptomyces sp. R39</name>
    <dbReference type="NCBI Taxonomy" id="3238631"/>
    <lineage>
        <taxon>Bacteria</taxon>
        <taxon>Bacillati</taxon>
        <taxon>Actinomycetota</taxon>
        <taxon>Actinomycetes</taxon>
        <taxon>Kitasatosporales</taxon>
        <taxon>Streptomycetaceae</taxon>
        <taxon>Streptomyces</taxon>
    </lineage>
</organism>
<proteinExistence type="predicted"/>
<name>A0AB39QI93_9ACTN</name>
<accession>A0AB39QI93</accession>
<gene>
    <name evidence="1" type="ORF">AB5J52_06690</name>
</gene>
<sequence>MPSEHRDNPKVKIPGLLNHNIAQPEIAHLHTVGLARDQDVRGSSKMRKKP</sequence>
<dbReference type="RefSeq" id="WP_369221523.1">
    <property type="nucleotide sequence ID" value="NZ_CP163441.1"/>
</dbReference>